<dbReference type="Proteomes" id="UP001046870">
    <property type="component" value="Chromosome 10"/>
</dbReference>
<reference evidence="2" key="1">
    <citation type="submission" date="2021-01" db="EMBL/GenBank/DDBJ databases">
        <authorList>
            <person name="Zahm M."/>
            <person name="Roques C."/>
            <person name="Cabau C."/>
            <person name="Klopp C."/>
            <person name="Donnadieu C."/>
            <person name="Jouanno E."/>
            <person name="Lampietro C."/>
            <person name="Louis A."/>
            <person name="Herpin A."/>
            <person name="Echchiki A."/>
            <person name="Berthelot C."/>
            <person name="Parey E."/>
            <person name="Roest-Crollius H."/>
            <person name="Braasch I."/>
            <person name="Postlethwait J."/>
            <person name="Bobe J."/>
            <person name="Montfort J."/>
            <person name="Bouchez O."/>
            <person name="Begum T."/>
            <person name="Mejri S."/>
            <person name="Adams A."/>
            <person name="Chen W.-J."/>
            <person name="Guiguen Y."/>
        </authorList>
    </citation>
    <scope>NUCLEOTIDE SEQUENCE</scope>
    <source>
        <strain evidence="2">YG-15Mar2019-1</strain>
        <tissue evidence="2">Brain</tissue>
    </source>
</reference>
<name>A0A9D3Q1J3_MEGAT</name>
<proteinExistence type="predicted"/>
<evidence type="ECO:0000313" key="3">
    <source>
        <dbReference type="Proteomes" id="UP001046870"/>
    </source>
</evidence>
<keyword evidence="3" id="KW-1185">Reference proteome</keyword>
<dbReference type="Pfam" id="PF00619">
    <property type="entry name" value="CARD"/>
    <property type="match status" value="1"/>
</dbReference>
<dbReference type="GO" id="GO:0042981">
    <property type="term" value="P:regulation of apoptotic process"/>
    <property type="evidence" value="ECO:0007669"/>
    <property type="project" value="InterPro"/>
</dbReference>
<organism evidence="2 3">
    <name type="scientific">Megalops atlanticus</name>
    <name type="common">Tarpon</name>
    <name type="synonym">Clupea gigantea</name>
    <dbReference type="NCBI Taxonomy" id="7932"/>
    <lineage>
        <taxon>Eukaryota</taxon>
        <taxon>Metazoa</taxon>
        <taxon>Chordata</taxon>
        <taxon>Craniata</taxon>
        <taxon>Vertebrata</taxon>
        <taxon>Euteleostomi</taxon>
        <taxon>Actinopterygii</taxon>
        <taxon>Neopterygii</taxon>
        <taxon>Teleostei</taxon>
        <taxon>Elopiformes</taxon>
        <taxon>Megalopidae</taxon>
        <taxon>Megalops</taxon>
    </lineage>
</organism>
<dbReference type="EMBL" id="JAFDVH010000010">
    <property type="protein sequence ID" value="KAG7470056.1"/>
    <property type="molecule type" value="Genomic_DNA"/>
</dbReference>
<dbReference type="OrthoDB" id="8803172at2759"/>
<dbReference type="InterPro" id="IPR001315">
    <property type="entry name" value="CARD"/>
</dbReference>
<evidence type="ECO:0000313" key="2">
    <source>
        <dbReference type="EMBL" id="KAG7470056.1"/>
    </source>
</evidence>
<dbReference type="CDD" id="cd01671">
    <property type="entry name" value="CARD"/>
    <property type="match status" value="1"/>
</dbReference>
<dbReference type="InterPro" id="IPR011029">
    <property type="entry name" value="DEATH-like_dom_sf"/>
</dbReference>
<sequence>MNSEVFQRSYNAELFHERSLRTHLFALSARMSSNLVETILNSLSSKKTVSVYESQMIRSQLTDMDKACHLMQTVIRKGRTACQMFYKLLESCDPVLFEKITGSPAKASAVETLQPLCGVVLTDRIEGAPTYIINIHDSTLNHCIIGSHNRQHIVTEQHDLLSSQASDHARREAGRCNCKCGHQGSLQPTPAPPSIQVNSSQLKYVIIGDHNAQTVQEAGEAVDEEEQELARLEE</sequence>
<feature type="domain" description="CARD" evidence="1">
    <location>
        <begin position="12"/>
        <end position="104"/>
    </location>
</feature>
<protein>
    <recommendedName>
        <fullName evidence="1">CARD domain-containing protein</fullName>
    </recommendedName>
</protein>
<dbReference type="Gene3D" id="1.10.533.10">
    <property type="entry name" value="Death Domain, Fas"/>
    <property type="match status" value="1"/>
</dbReference>
<evidence type="ECO:0000259" key="1">
    <source>
        <dbReference type="PROSITE" id="PS50209"/>
    </source>
</evidence>
<accession>A0A9D3Q1J3</accession>
<dbReference type="SUPFAM" id="SSF47986">
    <property type="entry name" value="DEATH domain"/>
    <property type="match status" value="1"/>
</dbReference>
<comment type="caution">
    <text evidence="2">The sequence shown here is derived from an EMBL/GenBank/DDBJ whole genome shotgun (WGS) entry which is preliminary data.</text>
</comment>
<dbReference type="AlphaFoldDB" id="A0A9D3Q1J3"/>
<gene>
    <name evidence="2" type="ORF">MATL_G00135380</name>
</gene>
<dbReference type="PROSITE" id="PS50209">
    <property type="entry name" value="CARD"/>
    <property type="match status" value="1"/>
</dbReference>